<proteinExistence type="inferred from homology"/>
<evidence type="ECO:0000259" key="7">
    <source>
        <dbReference type="PROSITE" id="PS00623"/>
    </source>
</evidence>
<dbReference type="Gene3D" id="3.50.50.60">
    <property type="entry name" value="FAD/NAD(P)-binding domain"/>
    <property type="match status" value="1"/>
</dbReference>
<dbReference type="PROSITE" id="PS00623">
    <property type="entry name" value="GMC_OXRED_1"/>
    <property type="match status" value="1"/>
</dbReference>
<accession>A0A2W4ZGA0</accession>
<dbReference type="Gene3D" id="3.30.560.10">
    <property type="entry name" value="Glucose Oxidase, domain 3"/>
    <property type="match status" value="1"/>
</dbReference>
<comment type="similarity">
    <text evidence="2 6">Belongs to the GMC oxidoreductase family.</text>
</comment>
<evidence type="ECO:0000256" key="4">
    <source>
        <dbReference type="ARBA" id="ARBA00022827"/>
    </source>
</evidence>
<dbReference type="EMBL" id="QFNF01000003">
    <property type="protein sequence ID" value="PZO80377.1"/>
    <property type="molecule type" value="Genomic_DNA"/>
</dbReference>
<reference evidence="9 10" key="1">
    <citation type="submission" date="2017-08" db="EMBL/GenBank/DDBJ databases">
        <title>Infants hospitalized years apart are colonized by the same room-sourced microbial strains.</title>
        <authorList>
            <person name="Brooks B."/>
            <person name="Olm M.R."/>
            <person name="Firek B.A."/>
            <person name="Baker R."/>
            <person name="Thomas B.C."/>
            <person name="Morowitz M.J."/>
            <person name="Banfield J.F."/>
        </authorList>
    </citation>
    <scope>NUCLEOTIDE SEQUENCE [LARGE SCALE GENOMIC DNA]</scope>
    <source>
        <strain evidence="9">S2_018_000_R3_110</strain>
    </source>
</reference>
<dbReference type="InterPro" id="IPR000172">
    <property type="entry name" value="GMC_OxRdtase_N"/>
</dbReference>
<name>A0A2W4ZGA0_9SPHN</name>
<organism evidence="9 10">
    <name type="scientific">Sphingomonas hengshuiensis</name>
    <dbReference type="NCBI Taxonomy" id="1609977"/>
    <lineage>
        <taxon>Bacteria</taxon>
        <taxon>Pseudomonadati</taxon>
        <taxon>Pseudomonadota</taxon>
        <taxon>Alphaproteobacteria</taxon>
        <taxon>Sphingomonadales</taxon>
        <taxon>Sphingomonadaceae</taxon>
        <taxon>Sphingomonas</taxon>
    </lineage>
</organism>
<feature type="binding site" evidence="5">
    <location>
        <position position="88"/>
    </location>
    <ligand>
        <name>FAD</name>
        <dbReference type="ChEBI" id="CHEBI:57692"/>
    </ligand>
</feature>
<evidence type="ECO:0000256" key="3">
    <source>
        <dbReference type="ARBA" id="ARBA00022630"/>
    </source>
</evidence>
<feature type="domain" description="Glucose-methanol-choline oxidoreductase N-terminal" evidence="7">
    <location>
        <begin position="82"/>
        <end position="105"/>
    </location>
</feature>
<evidence type="ECO:0000256" key="5">
    <source>
        <dbReference type="PIRSR" id="PIRSR000137-2"/>
    </source>
</evidence>
<keyword evidence="4 5" id="KW-0274">FAD</keyword>
<dbReference type="GO" id="GO:0008812">
    <property type="term" value="F:choline dehydrogenase activity"/>
    <property type="evidence" value="ECO:0007669"/>
    <property type="project" value="TreeGrafter"/>
</dbReference>
<dbReference type="Pfam" id="PF00732">
    <property type="entry name" value="GMC_oxred_N"/>
    <property type="match status" value="1"/>
</dbReference>
<dbReference type="SUPFAM" id="SSF54373">
    <property type="entry name" value="FAD-linked reductases, C-terminal domain"/>
    <property type="match status" value="1"/>
</dbReference>
<sequence length="555" mass="58682">MTAGFDFIIVGAGSAGCVLANRLSAPGTARVLLLEAGGSDRHPLVRMPIGWFSLVRQGRFDWGLRNEPEEATDGRVWPQPRGKLLGGTSSINGMMYSRGVAADYDGWAAAGLAGWDYASVLPYFRRSETNWRGAGDYHGGDGPLRVERQRAAQPFYDGIVAAGRALGYRENDDFNGAGAGGFGMPDFTVHRGRRHSSADAFLAAARSRPNLVVQTGATATRILFDGDRATGVEYARDGQLHRAEADGEVIVAGGAYHSPHLLMLSGIGEAAMLQRHGIGVVADLPAVGQDLQDHPMVGAGYAARGTATFERALRLDRLALAAVDWALRGRGPLAGQPMSAQAFVNVLGDGDWPDVQVQVSHVSMMAQPWFPLWRKGAGHQIGVGALQLQPEGRGEITLRSADPADAPRVRLGLLATEGDRRAAREMVRFIRRLFATAAASELVSAELFPGPAAQSDAELDAVIRATIMTGSHPTSSCAMAAGNGGVLDAELRVKGVRGLRVADASAIPRVPRGNTNAPAIMIAEKASDLILGRAPLPRAAITQTPIGGDRSKEFA</sequence>
<gene>
    <name evidence="9" type="ORF">DI632_02180</name>
</gene>
<dbReference type="GO" id="GO:0016020">
    <property type="term" value="C:membrane"/>
    <property type="evidence" value="ECO:0007669"/>
    <property type="project" value="TreeGrafter"/>
</dbReference>
<feature type="domain" description="Glucose-methanol-choline oxidoreductase N-terminal" evidence="8">
    <location>
        <begin position="254"/>
        <end position="268"/>
    </location>
</feature>
<dbReference type="PROSITE" id="PS00624">
    <property type="entry name" value="GMC_OXRED_2"/>
    <property type="match status" value="1"/>
</dbReference>
<dbReference type="InterPro" id="IPR036188">
    <property type="entry name" value="FAD/NAD-bd_sf"/>
</dbReference>
<evidence type="ECO:0000256" key="2">
    <source>
        <dbReference type="ARBA" id="ARBA00010790"/>
    </source>
</evidence>
<keyword evidence="3 6" id="KW-0285">Flavoprotein</keyword>
<dbReference type="PANTHER" id="PTHR11552">
    <property type="entry name" value="GLUCOSE-METHANOL-CHOLINE GMC OXIDOREDUCTASE"/>
    <property type="match status" value="1"/>
</dbReference>
<dbReference type="InterPro" id="IPR007867">
    <property type="entry name" value="GMC_OxRtase_C"/>
</dbReference>
<dbReference type="Proteomes" id="UP000248614">
    <property type="component" value="Unassembled WGS sequence"/>
</dbReference>
<dbReference type="PANTHER" id="PTHR11552:SF147">
    <property type="entry name" value="CHOLINE DEHYDROGENASE, MITOCHONDRIAL"/>
    <property type="match status" value="1"/>
</dbReference>
<dbReference type="InterPro" id="IPR012132">
    <property type="entry name" value="GMC_OxRdtase"/>
</dbReference>
<dbReference type="PIRSF" id="PIRSF000137">
    <property type="entry name" value="Alcohol_oxidase"/>
    <property type="match status" value="1"/>
</dbReference>
<dbReference type="GO" id="GO:0019285">
    <property type="term" value="P:glycine betaine biosynthetic process from choline"/>
    <property type="evidence" value="ECO:0007669"/>
    <property type="project" value="TreeGrafter"/>
</dbReference>
<evidence type="ECO:0000313" key="10">
    <source>
        <dbReference type="Proteomes" id="UP000248614"/>
    </source>
</evidence>
<dbReference type="AlphaFoldDB" id="A0A2W4ZGA0"/>
<evidence type="ECO:0000259" key="8">
    <source>
        <dbReference type="PROSITE" id="PS00624"/>
    </source>
</evidence>
<dbReference type="Pfam" id="PF05199">
    <property type="entry name" value="GMC_oxred_C"/>
    <property type="match status" value="1"/>
</dbReference>
<evidence type="ECO:0000256" key="1">
    <source>
        <dbReference type="ARBA" id="ARBA00001974"/>
    </source>
</evidence>
<protein>
    <submittedName>
        <fullName evidence="9">Choline dehydrogenase</fullName>
    </submittedName>
</protein>
<dbReference type="SUPFAM" id="SSF51905">
    <property type="entry name" value="FAD/NAD(P)-binding domain"/>
    <property type="match status" value="1"/>
</dbReference>
<evidence type="ECO:0000313" key="9">
    <source>
        <dbReference type="EMBL" id="PZO80377.1"/>
    </source>
</evidence>
<evidence type="ECO:0000256" key="6">
    <source>
        <dbReference type="RuleBase" id="RU003968"/>
    </source>
</evidence>
<comment type="caution">
    <text evidence="9">The sequence shown here is derived from an EMBL/GenBank/DDBJ whole genome shotgun (WGS) entry which is preliminary data.</text>
</comment>
<comment type="cofactor">
    <cofactor evidence="1 5">
        <name>FAD</name>
        <dbReference type="ChEBI" id="CHEBI:57692"/>
    </cofactor>
</comment>
<dbReference type="GO" id="GO:0050660">
    <property type="term" value="F:flavin adenine dinucleotide binding"/>
    <property type="evidence" value="ECO:0007669"/>
    <property type="project" value="InterPro"/>
</dbReference>